<feature type="compositionally biased region" description="Gly residues" evidence="16">
    <location>
        <begin position="431"/>
        <end position="447"/>
    </location>
</feature>
<evidence type="ECO:0000256" key="9">
    <source>
        <dbReference type="ARBA" id="ARBA00022989"/>
    </source>
</evidence>
<evidence type="ECO:0000256" key="6">
    <source>
        <dbReference type="ARBA" id="ARBA00022723"/>
    </source>
</evidence>
<dbReference type="PROSITE" id="PS51133">
    <property type="entry name" value="ZF_TFIIS_2"/>
    <property type="match status" value="1"/>
</dbReference>
<evidence type="ECO:0000256" key="1">
    <source>
        <dbReference type="ARBA" id="ARBA00004370"/>
    </source>
</evidence>
<dbReference type="InterPro" id="IPR032675">
    <property type="entry name" value="LRR_dom_sf"/>
</dbReference>
<dbReference type="CDD" id="cd10509">
    <property type="entry name" value="Zn-ribbon_RPC11"/>
    <property type="match status" value="1"/>
</dbReference>
<dbReference type="Pfam" id="PF02150">
    <property type="entry name" value="Zn_ribbon_RPB9"/>
    <property type="match status" value="1"/>
</dbReference>
<dbReference type="PROSITE" id="PS01030">
    <property type="entry name" value="RNA_POL_M_15KD"/>
    <property type="match status" value="1"/>
</dbReference>
<evidence type="ECO:0000256" key="10">
    <source>
        <dbReference type="ARBA" id="ARBA00023136"/>
    </source>
</evidence>
<feature type="coiled-coil region" evidence="15">
    <location>
        <begin position="544"/>
        <end position="592"/>
    </location>
</feature>
<evidence type="ECO:0000256" key="15">
    <source>
        <dbReference type="SAM" id="Coils"/>
    </source>
</evidence>
<feature type="region of interest" description="Disordered" evidence="16">
    <location>
        <begin position="431"/>
        <end position="461"/>
    </location>
</feature>
<keyword evidence="15" id="KW-0175">Coiled coil</keyword>
<dbReference type="Gene3D" id="2.20.25.10">
    <property type="match status" value="1"/>
</dbReference>
<dbReference type="SMART" id="SM00661">
    <property type="entry name" value="RPOL9"/>
    <property type="match status" value="1"/>
</dbReference>
<keyword evidence="6 14" id="KW-0479">Metal-binding</keyword>
<keyword evidence="10 17" id="KW-0472">Membrane</keyword>
<keyword evidence="7 13" id="KW-0863">Zinc-finger</keyword>
<feature type="region of interest" description="Disordered" evidence="16">
    <location>
        <begin position="342"/>
        <end position="366"/>
    </location>
</feature>
<dbReference type="InterPro" id="IPR019761">
    <property type="entry name" value="DNA-dir_RNA_pol-M_15_CS"/>
</dbReference>
<dbReference type="GO" id="GO:0000428">
    <property type="term" value="C:DNA-directed RNA polymerase complex"/>
    <property type="evidence" value="ECO:0007669"/>
    <property type="project" value="UniProtKB-KW"/>
</dbReference>
<evidence type="ECO:0000313" key="19">
    <source>
        <dbReference type="EMBL" id="PSC76115.1"/>
    </source>
</evidence>
<dbReference type="SUPFAM" id="SSF57783">
    <property type="entry name" value="Zinc beta-ribbon"/>
    <property type="match status" value="1"/>
</dbReference>
<feature type="coiled-coil region" evidence="15">
    <location>
        <begin position="1548"/>
        <end position="1708"/>
    </location>
</feature>
<dbReference type="Pfam" id="PF04884">
    <property type="entry name" value="UVB_sens_prot"/>
    <property type="match status" value="1"/>
</dbReference>
<feature type="transmembrane region" description="Helical" evidence="17">
    <location>
        <begin position="237"/>
        <end position="255"/>
    </location>
</feature>
<dbReference type="InterPro" id="IPR054549">
    <property type="entry name" value="UVB_sens_RUS_dom"/>
</dbReference>
<sequence length="1767" mass="185009">MVAERRLLAQERVNGVPSSLLVHLAGADAAAPLVHPAAASGSGGGGSVARVFAAAFLPEGYPASVSTDYISYQLWDSIQGLSSYVRGMLTSQAMLQGVGVGSAAATPLGAVFQFFLKDLTGMLGGILFASSQGSGLDCYAKQWRLFADCMNDIGLALELASPLLPGAFLLLACLGSVARAVTGVAGGATRMALTQHFAQRRNAADVAAKEGSQETAVTLVGMLLGMALLRLAVGRPLLTWAAFWALTWLHVWANVRAMRCLRITGLNQARLGLLLRHWLCEGKALTPAEAAQRESLVPPPLQRLLRPLGLGGGSTGGPLVAVAPCLASLNPVLQREVAAQARRAAEQQQQPGRTSPRWLAAAAPAPAPAGGPHAVVLLSDGATPGDTLQGYCAALMLAWAAQLARASPQMPWPAAAQRALADVDGWLAGSGGSAGGGSGGSSRGGSKGSKVRGSGSGSGRDDTASYEAFLAALEAAGWALDRLALLQGQARLARARAMRTRRSEDVGEEEAGALTPTAGSGGGRRSRPARAATLSESQQLLQLVARKEQEVGAAAERRAAAEQRLREAAEHLEAARREEQQLLAEAAQARERAAVAAELEAQSRSALLQLLLGQKVVPMVASFLLDGADNNYRVQELPPGLTRLGLVTLRLAPEAAASLCQATTLRALSMHSVKFEGLSDLAALSALTGLTSLKVARLQGQSGALVTGAAAVPIVAAMPRLRELVLIDAPPNVLSQFTGQLSKLELAFSSFAVDSGLPALADLTRLTGLRSLTLAATLSEQQLQLAAQREQEVGEVAARRAAAEQRLRRAGERIEAAQRAAVERAEADAAAALAAAERQAAPEIRAAWEEEQALLAEAAQARETAAVAAELEVQPRSALPQELLGEHVLPLVASFLPNADKLSLALSCKALLRQFRRAPAQWLHGLSLRLAPDDATGMPPCQLRVQRLLQAQPHAAAVRLEVVGQRWSNTAPLMLLVEQLRDCVGSLDLRLAALHALEGTYPQLTALTLGGSAAGIADLHRAAPRLRSLRLSHNRLQQLPPGLTRLELHSVNMGPAAVASLSSATALRALSMRAGTMPRLRELALTDAPPDVLSQFAGQLSKLELVFPAFGLPDVPALADLTRLTDLCSLTLVGPGLRNDACGRAGTREPYRRMGSVFCPTCGNLLLVESANGENLYACSTCPYVYYIDRKITKSIPLKRKEVEPVLGGEEQWKNAARTDARCPQENCGHHQAYFKEIQIRSADEPATLFFRCAKCGSNWPRSQQEERTHQKAVDALHQLEVLKRERAAAQQLRAELEARTAAMDNLQQQLAQVESMRAADAEAAAARFREFEQALLLAERSMDGAPGGDGAQALELEAALASKELELAAARQQAQQLQQRLQAAEQAATAAAAQQGGSAQEVASLRRQLQDAESVVAEAAAAAQAAESERAALAEQVQLLQEQGELLRRQAQKRDTEAALLQRELEGARAESASATQRLAQLRAAVAAEAAATTEVLDKAEAAQRMLGEQLLALMQSRLEEAAATTNGAAAGAEGGEQPSFLTESDANALLDELEFLQQQLGKQQRVMEDAARRAAAAEVEAGELRERMLSSAASATAAPRPAVAAMYNSDLERQFAAATAIAAAAEAEAEALAVQNSALQAEVAHLRDQAAAAAAAAASAAKGVGAAGGGASASQLAAALERVSALERQNAELRDAAASKDAVLAESRKFIQGYLSRSSAAAEQRQSTLRGPAPAGGAPAAADGPQAAAPAAPQAEHATAEGASV</sequence>
<dbReference type="GO" id="GO:0008270">
    <property type="term" value="F:zinc ion binding"/>
    <property type="evidence" value="ECO:0007669"/>
    <property type="project" value="UniProtKB-KW"/>
</dbReference>
<dbReference type="PANTHER" id="PTHR12770:SF31">
    <property type="entry name" value="RUS FAMILY MEMBER 1"/>
    <property type="match status" value="1"/>
</dbReference>
<keyword evidence="9 17" id="KW-1133">Transmembrane helix</keyword>
<dbReference type="GO" id="GO:0006351">
    <property type="term" value="P:DNA-templated transcription"/>
    <property type="evidence" value="ECO:0007669"/>
    <property type="project" value="InterPro"/>
</dbReference>
<dbReference type="InterPro" id="IPR001611">
    <property type="entry name" value="Leu-rich_rpt"/>
</dbReference>
<dbReference type="Gene3D" id="3.80.10.10">
    <property type="entry name" value="Ribonuclease Inhibitor"/>
    <property type="match status" value="2"/>
</dbReference>
<keyword evidence="11 14" id="KW-0804">Transcription</keyword>
<dbReference type="InterPro" id="IPR001222">
    <property type="entry name" value="Znf_TFIIS"/>
</dbReference>
<dbReference type="SMART" id="SM00440">
    <property type="entry name" value="ZnF_C2C2"/>
    <property type="match status" value="1"/>
</dbReference>
<proteinExistence type="inferred from homology"/>
<name>A0A2P6VPX8_9CHLO</name>
<dbReference type="InterPro" id="IPR001529">
    <property type="entry name" value="Zn_ribbon_RPB9"/>
</dbReference>
<dbReference type="GO" id="GO:0016020">
    <property type="term" value="C:membrane"/>
    <property type="evidence" value="ECO:0007669"/>
    <property type="project" value="UniProtKB-SubCell"/>
</dbReference>
<evidence type="ECO:0000256" key="13">
    <source>
        <dbReference type="PROSITE-ProRule" id="PRU00472"/>
    </source>
</evidence>
<keyword evidence="5 17" id="KW-0812">Transmembrane</keyword>
<feature type="domain" description="TFIIS-type" evidence="18">
    <location>
        <begin position="1219"/>
        <end position="1261"/>
    </location>
</feature>
<feature type="coiled-coil region" evidence="15">
    <location>
        <begin position="1352"/>
        <end position="1486"/>
    </location>
</feature>
<evidence type="ECO:0000256" key="5">
    <source>
        <dbReference type="ARBA" id="ARBA00022692"/>
    </source>
</evidence>
<dbReference type="PANTHER" id="PTHR12770">
    <property type="entry name" value="RUS1 FAMILY PROTEIN C16ORF58"/>
    <property type="match status" value="1"/>
</dbReference>
<evidence type="ECO:0000259" key="18">
    <source>
        <dbReference type="PROSITE" id="PS51133"/>
    </source>
</evidence>
<keyword evidence="20" id="KW-1185">Reference proteome</keyword>
<dbReference type="OrthoDB" id="364779at2759"/>
<feature type="transmembrane region" description="Helical" evidence="17">
    <location>
        <begin position="167"/>
        <end position="193"/>
    </location>
</feature>
<dbReference type="Pfam" id="PF01096">
    <property type="entry name" value="Zn_ribbon_TFIIS"/>
    <property type="match status" value="1"/>
</dbReference>
<evidence type="ECO:0000256" key="8">
    <source>
        <dbReference type="ARBA" id="ARBA00022833"/>
    </source>
</evidence>
<evidence type="ECO:0000256" key="2">
    <source>
        <dbReference type="ARBA" id="ARBA00004430"/>
    </source>
</evidence>
<comment type="similarity">
    <text evidence="14">Belongs to the archaeal rpoM/eukaryotic RPA12/RPB9/RPC11 RNA polymerase family.</text>
</comment>
<dbReference type="InterPro" id="IPR034014">
    <property type="entry name" value="Zn_ribbon_RPC11_C"/>
</dbReference>
<protein>
    <recommendedName>
        <fullName evidence="4">DNA-directed RNA polymerase III subunit RPC10</fullName>
    </recommendedName>
    <alternativeName>
        <fullName evidence="12">RNA polymerase III subunit C11</fullName>
    </alternativeName>
</protein>
<gene>
    <name evidence="19" type="primary">g582</name>
    <name evidence="19" type="ORF">C2E20_0582</name>
</gene>
<evidence type="ECO:0000256" key="7">
    <source>
        <dbReference type="ARBA" id="ARBA00022771"/>
    </source>
</evidence>
<feature type="transmembrane region" description="Helical" evidence="17">
    <location>
        <begin position="93"/>
        <end position="116"/>
    </location>
</feature>
<feature type="region of interest" description="Disordered" evidence="16">
    <location>
        <begin position="1723"/>
        <end position="1767"/>
    </location>
</feature>
<keyword evidence="14" id="KW-0240">DNA-directed RNA polymerase</keyword>
<accession>A0A2P6VPX8</accession>
<comment type="subcellular location">
    <subcellularLocation>
        <location evidence="2">Cytoplasm</location>
        <location evidence="2">Cytoskeleton</location>
        <location evidence="2">Cilium axoneme</location>
    </subcellularLocation>
    <subcellularLocation>
        <location evidence="1">Membrane</location>
    </subcellularLocation>
</comment>
<dbReference type="InterPro" id="IPR006968">
    <property type="entry name" value="RUS_fam"/>
</dbReference>
<evidence type="ECO:0000256" key="12">
    <source>
        <dbReference type="ARBA" id="ARBA00029985"/>
    </source>
</evidence>
<reference evidence="19 20" key="1">
    <citation type="journal article" date="2018" name="Plant J.">
        <title>Genome sequences of Chlorella sorokiniana UTEX 1602 and Micractinium conductrix SAG 241.80: implications to maltose excretion by a green alga.</title>
        <authorList>
            <person name="Arriola M.B."/>
            <person name="Velmurugan N."/>
            <person name="Zhang Y."/>
            <person name="Plunkett M.H."/>
            <person name="Hondzo H."/>
            <person name="Barney B.M."/>
        </authorList>
    </citation>
    <scope>NUCLEOTIDE SEQUENCE [LARGE SCALE GENOMIC DNA]</scope>
    <source>
        <strain evidence="19 20">SAG 241.80</strain>
    </source>
</reference>
<evidence type="ECO:0000256" key="11">
    <source>
        <dbReference type="ARBA" id="ARBA00023163"/>
    </source>
</evidence>
<dbReference type="PROSITE" id="PS51450">
    <property type="entry name" value="LRR"/>
    <property type="match status" value="1"/>
</dbReference>
<dbReference type="SUPFAM" id="SSF52047">
    <property type="entry name" value="RNI-like"/>
    <property type="match status" value="2"/>
</dbReference>
<keyword evidence="8" id="KW-0862">Zinc</keyword>
<dbReference type="EMBL" id="LHPF02000001">
    <property type="protein sequence ID" value="PSC76115.1"/>
    <property type="molecule type" value="Genomic_DNA"/>
</dbReference>
<comment type="caution">
    <text evidence="19">The sequence shown here is derived from an EMBL/GenBank/DDBJ whole genome shotgun (WGS) entry which is preliminary data.</text>
</comment>
<evidence type="ECO:0000256" key="14">
    <source>
        <dbReference type="RuleBase" id="RU003474"/>
    </source>
</evidence>
<organism evidence="19 20">
    <name type="scientific">Micractinium conductrix</name>
    <dbReference type="NCBI Taxonomy" id="554055"/>
    <lineage>
        <taxon>Eukaryota</taxon>
        <taxon>Viridiplantae</taxon>
        <taxon>Chlorophyta</taxon>
        <taxon>core chlorophytes</taxon>
        <taxon>Trebouxiophyceae</taxon>
        <taxon>Chlorellales</taxon>
        <taxon>Chlorellaceae</taxon>
        <taxon>Chlorella clade</taxon>
        <taxon>Micractinium</taxon>
    </lineage>
</organism>
<feature type="region of interest" description="Disordered" evidence="16">
    <location>
        <begin position="500"/>
        <end position="532"/>
    </location>
</feature>
<evidence type="ECO:0000256" key="4">
    <source>
        <dbReference type="ARBA" id="ARBA00020093"/>
    </source>
</evidence>
<dbReference type="Proteomes" id="UP000239649">
    <property type="component" value="Unassembled WGS sequence"/>
</dbReference>
<evidence type="ECO:0000256" key="16">
    <source>
        <dbReference type="SAM" id="MobiDB-lite"/>
    </source>
</evidence>
<dbReference type="GO" id="GO:0003676">
    <property type="term" value="F:nucleic acid binding"/>
    <property type="evidence" value="ECO:0007669"/>
    <property type="project" value="InterPro"/>
</dbReference>
<evidence type="ECO:0000313" key="20">
    <source>
        <dbReference type="Proteomes" id="UP000239649"/>
    </source>
</evidence>
<dbReference type="GO" id="GO:0005930">
    <property type="term" value="C:axoneme"/>
    <property type="evidence" value="ECO:0007669"/>
    <property type="project" value="UniProtKB-SubCell"/>
</dbReference>
<evidence type="ECO:0000256" key="3">
    <source>
        <dbReference type="ARBA" id="ARBA00007558"/>
    </source>
</evidence>
<evidence type="ECO:0000256" key="17">
    <source>
        <dbReference type="SAM" id="Phobius"/>
    </source>
</evidence>
<comment type="similarity">
    <text evidence="3">Belongs to the RUS1 family.</text>
</comment>
<feature type="coiled-coil region" evidence="15">
    <location>
        <begin position="1273"/>
        <end position="1324"/>
    </location>
</feature>